<evidence type="ECO:0000313" key="3">
    <source>
        <dbReference type="Proteomes" id="UP000436088"/>
    </source>
</evidence>
<dbReference type="InterPro" id="IPR052650">
    <property type="entry name" value="Zinc_finger_CCCH"/>
</dbReference>
<comment type="caution">
    <text evidence="2">The sequence shown here is derived from an EMBL/GenBank/DDBJ whole genome shotgun (WGS) entry which is preliminary data.</text>
</comment>
<organism evidence="2 3">
    <name type="scientific">Hibiscus syriacus</name>
    <name type="common">Rose of Sharon</name>
    <dbReference type="NCBI Taxonomy" id="106335"/>
    <lineage>
        <taxon>Eukaryota</taxon>
        <taxon>Viridiplantae</taxon>
        <taxon>Streptophyta</taxon>
        <taxon>Embryophyta</taxon>
        <taxon>Tracheophyta</taxon>
        <taxon>Spermatophyta</taxon>
        <taxon>Magnoliopsida</taxon>
        <taxon>eudicotyledons</taxon>
        <taxon>Gunneridae</taxon>
        <taxon>Pentapetalae</taxon>
        <taxon>rosids</taxon>
        <taxon>malvids</taxon>
        <taxon>Malvales</taxon>
        <taxon>Malvaceae</taxon>
        <taxon>Malvoideae</taxon>
        <taxon>Hibiscus</taxon>
    </lineage>
</organism>
<dbReference type="GO" id="GO:0006508">
    <property type="term" value="P:proteolysis"/>
    <property type="evidence" value="ECO:0007669"/>
    <property type="project" value="UniProtKB-KW"/>
</dbReference>
<keyword evidence="3" id="KW-1185">Reference proteome</keyword>
<sequence>MRHFHDALVDLIKELLKPTWREGHLSKDAHNTIVKKAVDKVLGSIQPHQVPITFESVKQYLSSAQPKIARLIEGYINKYRKS</sequence>
<protein>
    <submittedName>
        <fullName evidence="2">Protease-related family protein</fullName>
    </submittedName>
</protein>
<feature type="domain" description="SFR19-like C-terminal" evidence="1">
    <location>
        <begin position="3"/>
        <end position="81"/>
    </location>
</feature>
<evidence type="ECO:0000259" key="1">
    <source>
        <dbReference type="Pfam" id="PF23030"/>
    </source>
</evidence>
<reference evidence="2" key="1">
    <citation type="submission" date="2019-09" db="EMBL/GenBank/DDBJ databases">
        <title>Draft genome information of white flower Hibiscus syriacus.</title>
        <authorList>
            <person name="Kim Y.-M."/>
        </authorList>
    </citation>
    <scope>NUCLEOTIDE SEQUENCE [LARGE SCALE GENOMIC DNA]</scope>
    <source>
        <strain evidence="2">YM2019G1</strain>
    </source>
</reference>
<gene>
    <name evidence="2" type="ORF">F3Y22_tig00117022pilonHSYRG00012</name>
</gene>
<dbReference type="Proteomes" id="UP000436088">
    <property type="component" value="Unassembled WGS sequence"/>
</dbReference>
<proteinExistence type="predicted"/>
<dbReference type="InterPro" id="IPR057031">
    <property type="entry name" value="SFR19-like_C"/>
</dbReference>
<name>A0A6A2WE66_HIBSY</name>
<dbReference type="PANTHER" id="PTHR36886">
    <property type="entry name" value="PROTEIN FRIGIDA-ESSENTIAL 1"/>
    <property type="match status" value="1"/>
</dbReference>
<dbReference type="AlphaFoldDB" id="A0A6A2WE66"/>
<keyword evidence="2" id="KW-0645">Protease</keyword>
<keyword evidence="2" id="KW-0378">Hydrolase</keyword>
<dbReference type="EMBL" id="VEPZ02001777">
    <property type="protein sequence ID" value="KAE8655571.1"/>
    <property type="molecule type" value="Genomic_DNA"/>
</dbReference>
<dbReference type="Pfam" id="PF23030">
    <property type="entry name" value="SCAF11-like_C"/>
    <property type="match status" value="1"/>
</dbReference>
<accession>A0A6A2WE66</accession>
<dbReference type="PANTHER" id="PTHR36886:SF3">
    <property type="entry name" value="PROTEIN FRIGIDA-ESSENTIAL 1"/>
    <property type="match status" value="1"/>
</dbReference>
<evidence type="ECO:0000313" key="2">
    <source>
        <dbReference type="EMBL" id="KAE8655571.1"/>
    </source>
</evidence>
<dbReference type="GO" id="GO:0008233">
    <property type="term" value="F:peptidase activity"/>
    <property type="evidence" value="ECO:0007669"/>
    <property type="project" value="UniProtKB-KW"/>
</dbReference>